<evidence type="ECO:0000259" key="11">
    <source>
        <dbReference type="PROSITE" id="PS00486"/>
    </source>
</evidence>
<evidence type="ECO:0000256" key="6">
    <source>
        <dbReference type="ARBA" id="ARBA00023125"/>
    </source>
</evidence>
<dbReference type="SMART" id="SM00533">
    <property type="entry name" value="MUTSd"/>
    <property type="match status" value="1"/>
</dbReference>
<keyword evidence="6 9" id="KW-0238">DNA-binding</keyword>
<name>A0A917K956_9BACL</name>
<dbReference type="SUPFAM" id="SSF53150">
    <property type="entry name" value="DNA repair protein MutS, domain II"/>
    <property type="match status" value="1"/>
</dbReference>
<dbReference type="GO" id="GO:0005524">
    <property type="term" value="F:ATP binding"/>
    <property type="evidence" value="ECO:0007669"/>
    <property type="project" value="UniProtKB-UniRule"/>
</dbReference>
<dbReference type="InterPro" id="IPR007860">
    <property type="entry name" value="DNA_mmatch_repair_MutS_con_dom"/>
</dbReference>
<dbReference type="PANTHER" id="PTHR11361:SF34">
    <property type="entry name" value="DNA MISMATCH REPAIR PROTEIN MSH1, MITOCHONDRIAL"/>
    <property type="match status" value="1"/>
</dbReference>
<keyword evidence="7 9" id="KW-0234">DNA repair</keyword>
<dbReference type="Gene3D" id="1.10.1420.10">
    <property type="match status" value="2"/>
</dbReference>
<dbReference type="Pfam" id="PF05188">
    <property type="entry name" value="MutS_II"/>
    <property type="match status" value="1"/>
</dbReference>
<evidence type="ECO:0000256" key="4">
    <source>
        <dbReference type="ARBA" id="ARBA00022763"/>
    </source>
</evidence>
<dbReference type="InterPro" id="IPR027417">
    <property type="entry name" value="P-loop_NTPase"/>
</dbReference>
<evidence type="ECO:0000256" key="1">
    <source>
        <dbReference type="ARBA" id="ARBA00006271"/>
    </source>
</evidence>
<dbReference type="FunFam" id="1.10.1420.10:FF:000001">
    <property type="entry name" value="DNA mismatch repair protein MutS"/>
    <property type="match status" value="1"/>
</dbReference>
<comment type="function">
    <text evidence="8 9">This protein is involved in the repair of mismatches in DNA. It is possible that it carries out the mismatch recognition step. This protein has a weak ATPase activity.</text>
</comment>
<dbReference type="Pfam" id="PF01624">
    <property type="entry name" value="MutS_I"/>
    <property type="match status" value="1"/>
</dbReference>
<keyword evidence="3 9" id="KW-0547">Nucleotide-binding</keyword>
<evidence type="ECO:0000256" key="10">
    <source>
        <dbReference type="RuleBase" id="RU003756"/>
    </source>
</evidence>
<dbReference type="FunFam" id="3.40.1170.10:FF:000001">
    <property type="entry name" value="DNA mismatch repair protein MutS"/>
    <property type="match status" value="1"/>
</dbReference>
<dbReference type="AlphaFoldDB" id="A0A917K956"/>
<sequence length="890" mass="97479">MSLTPMLQQYMELKQAYPEALLLFRLGDFYELFFDDAMVASRALEITLTSRDAGSAGRIPMCGVPYHAADQYIARLIDQGYVVAVCEQVEDPKTAKGLVKREVVRVITPGTFLAEDGTRNRFLASVVGRGGVWGAGFIDVGTGEVWYLEHADEQMLRERMRAWQPAEVLVYEGAQLPAWLTAQDAPWRLTRRPDTFAAEQAAVEALCTQYGVANLVPLDLTPHPVAAHALGLAVMYIRETQRAILPHLRTPRNLLRGKHLVLDETAVRNLELLETVRTRQRKGSLYGLLDETETAMGSRLLRRWIERPLCDKSAIEARLDAIAWLVDNALFRMRLKASLHGVYDLDRLLGKVAFGSANPRDLLALAHSVAVLPDIRGVLQAAEGGWLAELAQSLPNLADLTDEITRTLVDDPPVSPREGGIIRPGVDPLLDRLRDGQSQGAEWLLAFERQERERTGIKSLKVGYHKVFGYFIEVSKANLHLVPPEYERKQTLANAERYTVPALKAAEAEILDARERALAREYELFSALREHVLARQRDIQAAAEALACLDVLTALATVAAQRRYVRPVITEERAIRIRAGRHPVVEAMVPGRFVPNDVQLDDEQPLILITGPNMAGKSTYMRQTALIAIMAHMGSFVPAEAAEIGLLDRVFTRIGASDDLSAGQSTFMVEMVELAHILRQATDRSLVLLDEIGRGTSTYDGLSIAEAVMEALLQPGRNPLTLFASHYHELTEVVAELPGAANYSVLVAEDGQDITFLHTVVPRPADKSYGIQVAKLAGIPADVIARAQALLAVREGKAKLAAADGRTRGAGMPDEAALQASEAALQASAARESVTPASAVQASAAQASAEREGSALALLRRLAEMDIEHMTPIAAIHVLAELREAARSVL</sequence>
<reference evidence="12" key="1">
    <citation type="journal article" date="2014" name="Int. J. Syst. Evol. Microbiol.">
        <title>Complete genome sequence of Corynebacterium casei LMG S-19264T (=DSM 44701T), isolated from a smear-ripened cheese.</title>
        <authorList>
            <consortium name="US DOE Joint Genome Institute (JGI-PGF)"/>
            <person name="Walter F."/>
            <person name="Albersmeier A."/>
            <person name="Kalinowski J."/>
            <person name="Ruckert C."/>
        </authorList>
    </citation>
    <scope>NUCLEOTIDE SEQUENCE</scope>
    <source>
        <strain evidence="12">JCM 18487</strain>
    </source>
</reference>
<dbReference type="Pfam" id="PF05192">
    <property type="entry name" value="MutS_III"/>
    <property type="match status" value="1"/>
</dbReference>
<evidence type="ECO:0000256" key="3">
    <source>
        <dbReference type="ARBA" id="ARBA00022741"/>
    </source>
</evidence>
<dbReference type="Gene3D" id="3.40.50.300">
    <property type="entry name" value="P-loop containing nucleotide triphosphate hydrolases"/>
    <property type="match status" value="1"/>
</dbReference>
<dbReference type="Gene3D" id="3.30.420.110">
    <property type="entry name" value="MutS, connector domain"/>
    <property type="match status" value="1"/>
</dbReference>
<dbReference type="SMART" id="SM00534">
    <property type="entry name" value="MUTSac"/>
    <property type="match status" value="1"/>
</dbReference>
<evidence type="ECO:0000256" key="8">
    <source>
        <dbReference type="ARBA" id="ARBA00024647"/>
    </source>
</evidence>
<dbReference type="InterPro" id="IPR016151">
    <property type="entry name" value="DNA_mismatch_repair_MutS_N"/>
</dbReference>
<dbReference type="NCBIfam" id="TIGR01070">
    <property type="entry name" value="mutS1"/>
    <property type="match status" value="1"/>
</dbReference>
<evidence type="ECO:0000256" key="5">
    <source>
        <dbReference type="ARBA" id="ARBA00022840"/>
    </source>
</evidence>
<keyword evidence="4 9" id="KW-0227">DNA damage</keyword>
<comment type="caution">
    <text evidence="12">The sequence shown here is derived from an EMBL/GenBank/DDBJ whole genome shotgun (WGS) entry which is preliminary data.</text>
</comment>
<protein>
    <recommendedName>
        <fullName evidence="2 9">DNA mismatch repair protein MutS</fullName>
    </recommendedName>
</protein>
<dbReference type="InterPro" id="IPR036187">
    <property type="entry name" value="DNA_mismatch_repair_MutS_sf"/>
</dbReference>
<keyword evidence="5 9" id="KW-0067">ATP-binding</keyword>
<dbReference type="InterPro" id="IPR017261">
    <property type="entry name" value="DNA_mismatch_repair_MutS/MSH"/>
</dbReference>
<dbReference type="InterPro" id="IPR007696">
    <property type="entry name" value="DNA_mismatch_repair_MutS_core"/>
</dbReference>
<dbReference type="CDD" id="cd03284">
    <property type="entry name" value="ABC_MutS1"/>
    <property type="match status" value="1"/>
</dbReference>
<dbReference type="Pfam" id="PF05190">
    <property type="entry name" value="MutS_IV"/>
    <property type="match status" value="1"/>
</dbReference>
<dbReference type="PIRSF" id="PIRSF037677">
    <property type="entry name" value="DNA_mis_repair_Msh6"/>
    <property type="match status" value="1"/>
</dbReference>
<evidence type="ECO:0000313" key="12">
    <source>
        <dbReference type="EMBL" id="GGJ04336.1"/>
    </source>
</evidence>
<dbReference type="PROSITE" id="PS00486">
    <property type="entry name" value="DNA_MISMATCH_REPAIR_2"/>
    <property type="match status" value="1"/>
</dbReference>
<dbReference type="Proteomes" id="UP000637695">
    <property type="component" value="Unassembled WGS sequence"/>
</dbReference>
<comment type="similarity">
    <text evidence="1 9 10">Belongs to the DNA mismatch repair MutS family.</text>
</comment>
<dbReference type="GO" id="GO:0003684">
    <property type="term" value="F:damaged DNA binding"/>
    <property type="evidence" value="ECO:0007669"/>
    <property type="project" value="UniProtKB-UniRule"/>
</dbReference>
<feature type="domain" description="DNA mismatch repair proteins mutS family" evidence="11">
    <location>
        <begin position="685"/>
        <end position="701"/>
    </location>
</feature>
<dbReference type="Pfam" id="PF00488">
    <property type="entry name" value="MutS_V"/>
    <property type="match status" value="1"/>
</dbReference>
<gene>
    <name evidence="9 12" type="primary">mutS</name>
    <name evidence="12" type="ORF">GCM10010885_11990</name>
</gene>
<dbReference type="InterPro" id="IPR045076">
    <property type="entry name" value="MutS"/>
</dbReference>
<dbReference type="PANTHER" id="PTHR11361">
    <property type="entry name" value="DNA MISMATCH REPAIR PROTEIN MUTS FAMILY MEMBER"/>
    <property type="match status" value="1"/>
</dbReference>
<dbReference type="Gene3D" id="3.40.1170.10">
    <property type="entry name" value="DNA repair protein MutS, domain I"/>
    <property type="match status" value="1"/>
</dbReference>
<dbReference type="NCBIfam" id="NF003810">
    <property type="entry name" value="PRK05399.1"/>
    <property type="match status" value="1"/>
</dbReference>
<dbReference type="InterPro" id="IPR005748">
    <property type="entry name" value="DNA_mismatch_repair_MutS"/>
</dbReference>
<dbReference type="SUPFAM" id="SSF52540">
    <property type="entry name" value="P-loop containing nucleoside triphosphate hydrolases"/>
    <property type="match status" value="1"/>
</dbReference>
<evidence type="ECO:0000256" key="9">
    <source>
        <dbReference type="HAMAP-Rule" id="MF_00096"/>
    </source>
</evidence>
<proteinExistence type="inferred from homology"/>
<dbReference type="SUPFAM" id="SSF55271">
    <property type="entry name" value="DNA repair protein MutS, domain I"/>
    <property type="match status" value="1"/>
</dbReference>
<reference evidence="12" key="2">
    <citation type="submission" date="2020-09" db="EMBL/GenBank/DDBJ databases">
        <authorList>
            <person name="Sun Q."/>
            <person name="Ohkuma M."/>
        </authorList>
    </citation>
    <scope>NUCLEOTIDE SEQUENCE</scope>
    <source>
        <strain evidence="12">JCM 18487</strain>
    </source>
</reference>
<evidence type="ECO:0000313" key="13">
    <source>
        <dbReference type="Proteomes" id="UP000637695"/>
    </source>
</evidence>
<dbReference type="GO" id="GO:0005829">
    <property type="term" value="C:cytosol"/>
    <property type="evidence" value="ECO:0007669"/>
    <property type="project" value="TreeGrafter"/>
</dbReference>
<dbReference type="RefSeq" id="WP_188881779.1">
    <property type="nucleotide sequence ID" value="NZ_BMOY01000015.1"/>
</dbReference>
<feature type="binding site" evidence="9">
    <location>
        <begin position="611"/>
        <end position="618"/>
    </location>
    <ligand>
        <name>ATP</name>
        <dbReference type="ChEBI" id="CHEBI:30616"/>
    </ligand>
</feature>
<dbReference type="SUPFAM" id="SSF48334">
    <property type="entry name" value="DNA repair protein MutS, domain III"/>
    <property type="match status" value="1"/>
</dbReference>
<dbReference type="InterPro" id="IPR036678">
    <property type="entry name" value="MutS_con_dom_sf"/>
</dbReference>
<evidence type="ECO:0000256" key="7">
    <source>
        <dbReference type="ARBA" id="ARBA00023204"/>
    </source>
</evidence>
<evidence type="ECO:0000256" key="2">
    <source>
        <dbReference type="ARBA" id="ARBA00021982"/>
    </source>
</evidence>
<dbReference type="InterPro" id="IPR007861">
    <property type="entry name" value="DNA_mismatch_repair_MutS_clamp"/>
</dbReference>
<dbReference type="EMBL" id="BMOY01000015">
    <property type="protein sequence ID" value="GGJ04336.1"/>
    <property type="molecule type" value="Genomic_DNA"/>
</dbReference>
<accession>A0A917K956</accession>
<dbReference type="FunFam" id="3.40.50.300:FF:000870">
    <property type="entry name" value="MutS protein homolog 4"/>
    <property type="match status" value="1"/>
</dbReference>
<dbReference type="InterPro" id="IPR000432">
    <property type="entry name" value="DNA_mismatch_repair_MutS_C"/>
</dbReference>
<dbReference type="GO" id="GO:0030983">
    <property type="term" value="F:mismatched DNA binding"/>
    <property type="evidence" value="ECO:0007669"/>
    <property type="project" value="InterPro"/>
</dbReference>
<organism evidence="12 13">
    <name type="scientific">Alicyclobacillus cellulosilyticus</name>
    <dbReference type="NCBI Taxonomy" id="1003997"/>
    <lineage>
        <taxon>Bacteria</taxon>
        <taxon>Bacillati</taxon>
        <taxon>Bacillota</taxon>
        <taxon>Bacilli</taxon>
        <taxon>Bacillales</taxon>
        <taxon>Alicyclobacillaceae</taxon>
        <taxon>Alicyclobacillus</taxon>
    </lineage>
</organism>
<dbReference type="HAMAP" id="MF_00096">
    <property type="entry name" value="MutS"/>
    <property type="match status" value="1"/>
</dbReference>
<keyword evidence="13" id="KW-1185">Reference proteome</keyword>
<dbReference type="GO" id="GO:0006298">
    <property type="term" value="P:mismatch repair"/>
    <property type="evidence" value="ECO:0007669"/>
    <property type="project" value="UniProtKB-UniRule"/>
</dbReference>
<dbReference type="GO" id="GO:0140664">
    <property type="term" value="F:ATP-dependent DNA damage sensor activity"/>
    <property type="evidence" value="ECO:0007669"/>
    <property type="project" value="InterPro"/>
</dbReference>
<dbReference type="InterPro" id="IPR007695">
    <property type="entry name" value="DNA_mismatch_repair_MutS-lik_N"/>
</dbReference>